<sequence>MSVHTVAIIQSSYIPWKGYFDIIHDVDEFIFLEDVQYTVRDWRTRNRVKSVNGSLWLTVPAGADRNRLLCDVTLESSEWQRQHWKTINHSYSRAPYFRQYAPFFEELYLDRKWTNLSEMNRCVTQRIATELLGVKTRFTDSRSYQAQGMRLERVLDLLKRSGASTYISGPSASSYLDATKFEDIGVALRLKDYSDYPEYPQLYPPFEHAVSVIDLIFNLGPQATDYIWGHRRT</sequence>
<evidence type="ECO:0000313" key="1">
    <source>
        <dbReference type="EMBL" id="RUL64276.1"/>
    </source>
</evidence>
<reference evidence="1 2" key="1">
    <citation type="submission" date="2018-12" db="EMBL/GenBank/DDBJ databases">
        <title>Dyella dinghuensis sp. nov. DHOA06 and Dyella choica sp. nov. 4M-K27, isolated from forest soil.</title>
        <authorList>
            <person name="Qiu L.-H."/>
            <person name="Gao Z.-H."/>
        </authorList>
    </citation>
    <scope>NUCLEOTIDE SEQUENCE [LARGE SCALE GENOMIC DNA]</scope>
    <source>
        <strain evidence="1 2">DHOA06</strain>
    </source>
</reference>
<protein>
    <recommendedName>
        <fullName evidence="3">WbqC family protein</fullName>
    </recommendedName>
</protein>
<evidence type="ECO:0008006" key="3">
    <source>
        <dbReference type="Google" id="ProtNLM"/>
    </source>
</evidence>
<comment type="caution">
    <text evidence="1">The sequence shown here is derived from an EMBL/GenBank/DDBJ whole genome shotgun (WGS) entry which is preliminary data.</text>
</comment>
<evidence type="ECO:0000313" key="2">
    <source>
        <dbReference type="Proteomes" id="UP000267077"/>
    </source>
</evidence>
<dbReference type="OrthoDB" id="3611744at2"/>
<accession>A0A432LUF5</accession>
<dbReference type="Proteomes" id="UP000267077">
    <property type="component" value="Unassembled WGS sequence"/>
</dbReference>
<organism evidence="1 2">
    <name type="scientific">Dyella dinghuensis</name>
    <dbReference type="NCBI Taxonomy" id="1920169"/>
    <lineage>
        <taxon>Bacteria</taxon>
        <taxon>Pseudomonadati</taxon>
        <taxon>Pseudomonadota</taxon>
        <taxon>Gammaproteobacteria</taxon>
        <taxon>Lysobacterales</taxon>
        <taxon>Rhodanobacteraceae</taxon>
        <taxon>Dyella</taxon>
    </lineage>
</organism>
<dbReference type="RefSeq" id="WP_126673556.1">
    <property type="nucleotide sequence ID" value="NZ_RYZR01000005.1"/>
</dbReference>
<dbReference type="InterPro" id="IPR014985">
    <property type="entry name" value="WbqC"/>
</dbReference>
<dbReference type="Pfam" id="PF08889">
    <property type="entry name" value="WbqC"/>
    <property type="match status" value="1"/>
</dbReference>
<gene>
    <name evidence="1" type="ORF">EKH79_09535</name>
</gene>
<proteinExistence type="predicted"/>
<dbReference type="AlphaFoldDB" id="A0A432LUF5"/>
<keyword evidence="2" id="KW-1185">Reference proteome</keyword>
<name>A0A432LUF5_9GAMM</name>
<dbReference type="EMBL" id="RYZR01000005">
    <property type="protein sequence ID" value="RUL64276.1"/>
    <property type="molecule type" value="Genomic_DNA"/>
</dbReference>